<reference evidence="3" key="1">
    <citation type="submission" date="2016-10" db="EMBL/GenBank/DDBJ databases">
        <authorList>
            <person name="Varghese N."/>
            <person name="Submissions S."/>
        </authorList>
    </citation>
    <scope>NUCLEOTIDE SEQUENCE [LARGE SCALE GENOMIC DNA]</scope>
    <source>
        <strain evidence="3">DSM 21580</strain>
    </source>
</reference>
<gene>
    <name evidence="2" type="ORF">SAMN05421847_0518</name>
</gene>
<evidence type="ECO:0000313" key="2">
    <source>
        <dbReference type="EMBL" id="SEF63902.1"/>
    </source>
</evidence>
<proteinExistence type="predicted"/>
<sequence>MFKVLFPTLLFFSAICSAQTYHFDYSVSYHSATNQNNKRKTSNIYKNLEPV</sequence>
<protein>
    <submittedName>
        <fullName evidence="2">Uncharacterized protein</fullName>
    </submittedName>
</protein>
<dbReference type="EMBL" id="FNUS01000001">
    <property type="protein sequence ID" value="SEF63902.1"/>
    <property type="molecule type" value="Genomic_DNA"/>
</dbReference>
<dbReference type="Proteomes" id="UP000236738">
    <property type="component" value="Unassembled WGS sequence"/>
</dbReference>
<evidence type="ECO:0000256" key="1">
    <source>
        <dbReference type="SAM" id="SignalP"/>
    </source>
</evidence>
<feature type="signal peptide" evidence="1">
    <location>
        <begin position="1"/>
        <end position="18"/>
    </location>
</feature>
<organism evidence="2 3">
    <name type="scientific">Halpernia humi</name>
    <dbReference type="NCBI Taxonomy" id="493375"/>
    <lineage>
        <taxon>Bacteria</taxon>
        <taxon>Pseudomonadati</taxon>
        <taxon>Bacteroidota</taxon>
        <taxon>Flavobacteriia</taxon>
        <taxon>Flavobacteriales</taxon>
        <taxon>Weeksellaceae</taxon>
        <taxon>Chryseobacterium group</taxon>
        <taxon>Halpernia</taxon>
    </lineage>
</organism>
<dbReference type="AlphaFoldDB" id="A0A1H5TM17"/>
<accession>A0A1H5TM17</accession>
<keyword evidence="1" id="KW-0732">Signal</keyword>
<evidence type="ECO:0000313" key="3">
    <source>
        <dbReference type="Proteomes" id="UP000236738"/>
    </source>
</evidence>
<feature type="chain" id="PRO_5009285189" evidence="1">
    <location>
        <begin position="19"/>
        <end position="51"/>
    </location>
</feature>
<name>A0A1H5TM17_9FLAO</name>
<keyword evidence="3" id="KW-1185">Reference proteome</keyword>